<dbReference type="KEGG" id="rhl:LPU83_1171"/>
<sequence>MNEVPTEAELEAAPILEGWVLESPSDSRPWLYGWFFGHPEIDDGDHGHTAPVLDMDRGSPARWARTESRLYRLGLSYPPAEREIRYWAQKLRRRRHLPLGEAPGGGNDIDAMIAFIREEKPFREQKLTRMEHAYGEEQEQMAAGR</sequence>
<evidence type="ECO:0000313" key="1">
    <source>
        <dbReference type="EMBL" id="CDM56845.1"/>
    </source>
</evidence>
<proteinExistence type="predicted"/>
<keyword evidence="2" id="KW-1185">Reference proteome</keyword>
<evidence type="ECO:0000313" key="2">
    <source>
        <dbReference type="Proteomes" id="UP000019443"/>
    </source>
</evidence>
<protein>
    <submittedName>
        <fullName evidence="1">Uncharacterized protein</fullName>
    </submittedName>
</protein>
<dbReference type="Pfam" id="PF20339">
    <property type="entry name" value="DUF6634"/>
    <property type="match status" value="1"/>
</dbReference>
<accession>W6R8W1</accession>
<name>W6R8W1_9HYPH</name>
<reference evidence="1" key="1">
    <citation type="submission" date="2013-11" db="EMBL/GenBank/DDBJ databases">
        <title>Draft genome sequence of the broad-host-range Rhizobium sp. LPU83 strain, a member of the low-genetic diversity Oregon-like Rhizobium sp. group.</title>
        <authorList>
            <person name="Wibberg D."/>
            <person name="Puehler A."/>
            <person name="Schlueter A."/>
        </authorList>
    </citation>
    <scope>NUCLEOTIDE SEQUENCE [LARGE SCALE GENOMIC DNA]</scope>
    <source>
        <strain evidence="1">LPU83</strain>
    </source>
</reference>
<gene>
    <name evidence="1" type="ORF">LPU83_1171</name>
</gene>
<dbReference type="AlphaFoldDB" id="W6R8W1"/>
<dbReference type="InterPro" id="IPR046574">
    <property type="entry name" value="DUF6634"/>
</dbReference>
<organism evidence="1 2">
    <name type="scientific">Rhizobium favelukesii</name>
    <dbReference type="NCBI Taxonomy" id="348824"/>
    <lineage>
        <taxon>Bacteria</taxon>
        <taxon>Pseudomonadati</taxon>
        <taxon>Pseudomonadota</taxon>
        <taxon>Alphaproteobacteria</taxon>
        <taxon>Hyphomicrobiales</taxon>
        <taxon>Rhizobiaceae</taxon>
        <taxon>Rhizobium/Agrobacterium group</taxon>
        <taxon>Rhizobium</taxon>
    </lineage>
</organism>
<dbReference type="PATRIC" id="fig|348824.6.peg.1263"/>
<dbReference type="Proteomes" id="UP000019443">
    <property type="component" value="Chromosome"/>
</dbReference>
<dbReference type="EMBL" id="HG916852">
    <property type="protein sequence ID" value="CDM56845.1"/>
    <property type="molecule type" value="Genomic_DNA"/>
</dbReference>
<dbReference type="RefSeq" id="WP_024317919.1">
    <property type="nucleotide sequence ID" value="NZ_ATTO01000067.1"/>
</dbReference>
<dbReference type="HOGENOM" id="CLU_1785343_0_0_5"/>